<feature type="compositionally biased region" description="Polar residues" evidence="1">
    <location>
        <begin position="66"/>
        <end position="89"/>
    </location>
</feature>
<organism evidence="2 3">
    <name type="scientific">Acanthoscelides obtectus</name>
    <name type="common">Bean weevil</name>
    <name type="synonym">Bruchus obtectus</name>
    <dbReference type="NCBI Taxonomy" id="200917"/>
    <lineage>
        <taxon>Eukaryota</taxon>
        <taxon>Metazoa</taxon>
        <taxon>Ecdysozoa</taxon>
        <taxon>Arthropoda</taxon>
        <taxon>Hexapoda</taxon>
        <taxon>Insecta</taxon>
        <taxon>Pterygota</taxon>
        <taxon>Neoptera</taxon>
        <taxon>Endopterygota</taxon>
        <taxon>Coleoptera</taxon>
        <taxon>Polyphaga</taxon>
        <taxon>Cucujiformia</taxon>
        <taxon>Chrysomeloidea</taxon>
        <taxon>Chrysomelidae</taxon>
        <taxon>Bruchinae</taxon>
        <taxon>Bruchini</taxon>
        <taxon>Acanthoscelides</taxon>
    </lineage>
</organism>
<feature type="non-terminal residue" evidence="2">
    <location>
        <position position="1"/>
    </location>
</feature>
<feature type="region of interest" description="Disordered" evidence="1">
    <location>
        <begin position="62"/>
        <end position="98"/>
    </location>
</feature>
<dbReference type="Proteomes" id="UP001152888">
    <property type="component" value="Unassembled WGS sequence"/>
</dbReference>
<dbReference type="EMBL" id="CAKOFQ010006767">
    <property type="protein sequence ID" value="CAH1969913.1"/>
    <property type="molecule type" value="Genomic_DNA"/>
</dbReference>
<reference evidence="2" key="1">
    <citation type="submission" date="2022-03" db="EMBL/GenBank/DDBJ databases">
        <authorList>
            <person name="Sayadi A."/>
        </authorList>
    </citation>
    <scope>NUCLEOTIDE SEQUENCE</scope>
</reference>
<gene>
    <name evidence="2" type="ORF">ACAOBT_LOCUS8628</name>
</gene>
<proteinExistence type="predicted"/>
<comment type="caution">
    <text evidence="2">The sequence shown here is derived from an EMBL/GenBank/DDBJ whole genome shotgun (WGS) entry which is preliminary data.</text>
</comment>
<sequence>AKSRKRRSDKSNKTDKTDDFPPLTQAKSKLKLTVPSKPPASLNVSTSSATCPMTVDAATTPPESLAISSTDGALSQQSHVAGELTSTPPGANHTHCFG</sequence>
<dbReference type="AlphaFoldDB" id="A0A9P0KAE9"/>
<evidence type="ECO:0000313" key="3">
    <source>
        <dbReference type="Proteomes" id="UP001152888"/>
    </source>
</evidence>
<keyword evidence="3" id="KW-1185">Reference proteome</keyword>
<evidence type="ECO:0000313" key="2">
    <source>
        <dbReference type="EMBL" id="CAH1969913.1"/>
    </source>
</evidence>
<name>A0A9P0KAE9_ACAOB</name>
<evidence type="ECO:0000256" key="1">
    <source>
        <dbReference type="SAM" id="MobiDB-lite"/>
    </source>
</evidence>
<accession>A0A9P0KAE9</accession>
<feature type="compositionally biased region" description="Basic and acidic residues" evidence="1">
    <location>
        <begin position="9"/>
        <end position="19"/>
    </location>
</feature>
<protein>
    <submittedName>
        <fullName evidence="2">Uncharacterized protein</fullName>
    </submittedName>
</protein>
<feature type="region of interest" description="Disordered" evidence="1">
    <location>
        <begin position="1"/>
        <end position="29"/>
    </location>
</feature>